<dbReference type="CDD" id="cd10032">
    <property type="entry name" value="UDG-F6_HDG"/>
    <property type="match status" value="1"/>
</dbReference>
<dbReference type="Gene3D" id="3.40.470.10">
    <property type="entry name" value="Uracil-DNA glycosylase-like domain"/>
    <property type="match status" value="1"/>
</dbReference>
<gene>
    <name evidence="1" type="ORF">HMPREF9449_00131</name>
</gene>
<keyword evidence="2" id="KW-1185">Reference proteome</keyword>
<name>H1DCS4_9BACT</name>
<evidence type="ECO:0008006" key="3">
    <source>
        <dbReference type="Google" id="ProtNLM"/>
    </source>
</evidence>
<dbReference type="RefSeq" id="WP_009135285.1">
    <property type="nucleotide sequence ID" value="NZ_JH594596.1"/>
</dbReference>
<dbReference type="InterPro" id="IPR036895">
    <property type="entry name" value="Uracil-DNA_glycosylase-like_sf"/>
</dbReference>
<accession>H1DCS4</accession>
<evidence type="ECO:0000313" key="1">
    <source>
        <dbReference type="EMBL" id="EHP51129.1"/>
    </source>
</evidence>
<reference evidence="1 2" key="1">
    <citation type="submission" date="2012-01" db="EMBL/GenBank/DDBJ databases">
        <title>The Genome Sequence of Odoribacter laneus YIT 12061.</title>
        <authorList>
            <consortium name="The Broad Institute Genome Sequencing Platform"/>
            <person name="Earl A."/>
            <person name="Ward D."/>
            <person name="Feldgarden M."/>
            <person name="Gevers D."/>
            <person name="Morotomi M."/>
            <person name="Young S.K."/>
            <person name="Zeng Q."/>
            <person name="Gargeya S."/>
            <person name="Fitzgerald M."/>
            <person name="Haas B."/>
            <person name="Abouelleil A."/>
            <person name="Alvarado L."/>
            <person name="Arachchi H.M."/>
            <person name="Berlin A."/>
            <person name="Chapman S.B."/>
            <person name="Gearin G."/>
            <person name="Goldberg J."/>
            <person name="Griggs A."/>
            <person name="Gujja S."/>
            <person name="Hansen M."/>
            <person name="Heiman D."/>
            <person name="Howarth C."/>
            <person name="Larimer J."/>
            <person name="Lui A."/>
            <person name="MacDonald P.J.P."/>
            <person name="McCowen C."/>
            <person name="Montmayeur A."/>
            <person name="Murphy C."/>
            <person name="Neiman D."/>
            <person name="Pearson M."/>
            <person name="Priest M."/>
            <person name="Roberts A."/>
            <person name="Saif S."/>
            <person name="Shea T."/>
            <person name="Sisk P."/>
            <person name="Stolte C."/>
            <person name="Sykes S."/>
            <person name="Wortman J."/>
            <person name="Nusbaum C."/>
            <person name="Birren B."/>
        </authorList>
    </citation>
    <scope>NUCLEOTIDE SEQUENCE [LARGE SCALE GENOMIC DNA]</scope>
    <source>
        <strain evidence="1 2">YIT 12061</strain>
    </source>
</reference>
<dbReference type="AlphaFoldDB" id="H1DCS4"/>
<protein>
    <recommendedName>
        <fullName evidence="3">Uracil-DNA glycosylase-like domain-containing protein</fullName>
    </recommendedName>
</protein>
<dbReference type="Proteomes" id="UP000004892">
    <property type="component" value="Unassembled WGS sequence"/>
</dbReference>
<dbReference type="eggNOG" id="COG3663">
    <property type="taxonomic scope" value="Bacteria"/>
</dbReference>
<dbReference type="SUPFAM" id="SSF52141">
    <property type="entry name" value="Uracil-DNA glycosylase-like"/>
    <property type="match status" value="1"/>
</dbReference>
<dbReference type="STRING" id="742817.HMPREF9449_00131"/>
<dbReference type="HOGENOM" id="CLU_102538_0_0_10"/>
<dbReference type="PATRIC" id="fig|742817.3.peg.136"/>
<dbReference type="GeneID" id="98067801"/>
<sequence length="195" mass="22889">MTNEIKTELHPLEPFFPEGARMLMLGSFPPAANRWKMNFYYPNFQNDMWRIFGCVFFDDKDYFLTEDRKSFCEVRIRQFLEEKRIALSDTAREIIRQKGNASDRFLEIVKTADVKGILEQLPDCQAVVTTGQKATDTLLMLLQAEEPRVGQFSVYNMGNRQLRIYRMPSSSRAYPKPLTEKAEIYKNMFRELGML</sequence>
<proteinExistence type="predicted"/>
<dbReference type="EMBL" id="ADMC01000001">
    <property type="protein sequence ID" value="EHP51129.1"/>
    <property type="molecule type" value="Genomic_DNA"/>
</dbReference>
<organism evidence="1 2">
    <name type="scientific">Odoribacter laneus YIT 12061</name>
    <dbReference type="NCBI Taxonomy" id="742817"/>
    <lineage>
        <taxon>Bacteria</taxon>
        <taxon>Pseudomonadati</taxon>
        <taxon>Bacteroidota</taxon>
        <taxon>Bacteroidia</taxon>
        <taxon>Bacteroidales</taxon>
        <taxon>Odoribacteraceae</taxon>
        <taxon>Odoribacter</taxon>
    </lineage>
</organism>
<evidence type="ECO:0000313" key="2">
    <source>
        <dbReference type="Proteomes" id="UP000004892"/>
    </source>
</evidence>
<comment type="caution">
    <text evidence="1">The sequence shown here is derived from an EMBL/GenBank/DDBJ whole genome shotgun (WGS) entry which is preliminary data.</text>
</comment>